<organism evidence="1 2">
    <name type="scientific">Cylindrotheca closterium</name>
    <dbReference type="NCBI Taxonomy" id="2856"/>
    <lineage>
        <taxon>Eukaryota</taxon>
        <taxon>Sar</taxon>
        <taxon>Stramenopiles</taxon>
        <taxon>Ochrophyta</taxon>
        <taxon>Bacillariophyta</taxon>
        <taxon>Bacillariophyceae</taxon>
        <taxon>Bacillariophycidae</taxon>
        <taxon>Bacillariales</taxon>
        <taxon>Bacillariaceae</taxon>
        <taxon>Cylindrotheca</taxon>
    </lineage>
</organism>
<gene>
    <name evidence="1" type="ORF">CYCCA115_LOCUS6679</name>
</gene>
<sequence>MYTAVVSPEANGGQPTELLDEVDEAIFRLANQLEDSISSSQRVNMLSHFCTAFEGEASLPLQTVIDSRLLDHCIALLQDQQNNIALIVQVINVLKLMAKKSPGGAEAMIKKDVFPVLVGLFDHGDGSVRDAAGLCTCHISKAVAKNRHRGVIADNVIADKMIEMIGIDTIPRMIAMLDPMHDLTIRFGAMSVLSLFRRCHSQIGFQSLQPLVQCFVNLLSIETHHDDDDDEETRQLRLEATTGLNMLLLGDEMFAQEIMALNTVDRLVPLLEVPQNRNSEHSMLLLTRIITLFHILVDKTEGETRENICFLLLPHFR</sequence>
<dbReference type="EMBL" id="CAKOGP040000824">
    <property type="protein sequence ID" value="CAJ1939650.1"/>
    <property type="molecule type" value="Genomic_DNA"/>
</dbReference>
<proteinExistence type="predicted"/>
<dbReference type="InterPro" id="IPR011989">
    <property type="entry name" value="ARM-like"/>
</dbReference>
<dbReference type="SUPFAM" id="SSF48371">
    <property type="entry name" value="ARM repeat"/>
    <property type="match status" value="1"/>
</dbReference>
<accession>A0AAD2FL80</accession>
<dbReference type="InterPro" id="IPR016024">
    <property type="entry name" value="ARM-type_fold"/>
</dbReference>
<evidence type="ECO:0000313" key="2">
    <source>
        <dbReference type="Proteomes" id="UP001295423"/>
    </source>
</evidence>
<dbReference type="Proteomes" id="UP001295423">
    <property type="component" value="Unassembled WGS sequence"/>
</dbReference>
<dbReference type="Gene3D" id="1.25.10.10">
    <property type="entry name" value="Leucine-rich Repeat Variant"/>
    <property type="match status" value="1"/>
</dbReference>
<comment type="caution">
    <text evidence="1">The sequence shown here is derived from an EMBL/GenBank/DDBJ whole genome shotgun (WGS) entry which is preliminary data.</text>
</comment>
<keyword evidence="2" id="KW-1185">Reference proteome</keyword>
<reference evidence="1" key="1">
    <citation type="submission" date="2023-08" db="EMBL/GenBank/DDBJ databases">
        <authorList>
            <person name="Audoor S."/>
            <person name="Bilcke G."/>
        </authorList>
    </citation>
    <scope>NUCLEOTIDE SEQUENCE</scope>
</reference>
<evidence type="ECO:0000313" key="1">
    <source>
        <dbReference type="EMBL" id="CAJ1939650.1"/>
    </source>
</evidence>
<dbReference type="AlphaFoldDB" id="A0AAD2FL80"/>
<protein>
    <submittedName>
        <fullName evidence="1">Uncharacterized protein</fullName>
    </submittedName>
</protein>
<name>A0AAD2FL80_9STRA</name>